<dbReference type="OrthoDB" id="60433at2759"/>
<keyword evidence="1" id="KW-0677">Repeat</keyword>
<organism evidence="7 8">
    <name type="scientific">Rhinopomastus cyanomelas</name>
    <name type="common">Common scimitarbill</name>
    <dbReference type="NCBI Taxonomy" id="113115"/>
    <lineage>
        <taxon>Eukaryota</taxon>
        <taxon>Metazoa</taxon>
        <taxon>Chordata</taxon>
        <taxon>Craniata</taxon>
        <taxon>Vertebrata</taxon>
        <taxon>Euteleostomi</taxon>
        <taxon>Archelosauria</taxon>
        <taxon>Archosauria</taxon>
        <taxon>Dinosauria</taxon>
        <taxon>Saurischia</taxon>
        <taxon>Theropoda</taxon>
        <taxon>Coelurosauria</taxon>
        <taxon>Aves</taxon>
        <taxon>Neognathae</taxon>
        <taxon>Neoaves</taxon>
        <taxon>Telluraves</taxon>
        <taxon>Coraciimorphae</taxon>
        <taxon>Bucerotiformes</taxon>
        <taxon>Rhinopomastidae</taxon>
        <taxon>Rhinopomastus</taxon>
    </lineage>
</organism>
<evidence type="ECO:0000256" key="5">
    <source>
        <dbReference type="SAM" id="MobiDB-lite"/>
    </source>
</evidence>
<dbReference type="SUPFAM" id="SSF48403">
    <property type="entry name" value="Ankyrin repeat"/>
    <property type="match status" value="1"/>
</dbReference>
<dbReference type="EMBL" id="VXBP01007319">
    <property type="protein sequence ID" value="NXO00582.1"/>
    <property type="molecule type" value="Genomic_DNA"/>
</dbReference>
<feature type="repeat" description="ANK" evidence="4">
    <location>
        <begin position="396"/>
        <end position="429"/>
    </location>
</feature>
<dbReference type="InterPro" id="IPR002110">
    <property type="entry name" value="Ankyrin_rpt"/>
</dbReference>
<feature type="region of interest" description="Disordered" evidence="5">
    <location>
        <begin position="286"/>
        <end position="318"/>
    </location>
</feature>
<evidence type="ECO:0000256" key="2">
    <source>
        <dbReference type="ARBA" id="ARBA00023043"/>
    </source>
</evidence>
<evidence type="ECO:0000313" key="7">
    <source>
        <dbReference type="EMBL" id="NXO00582.1"/>
    </source>
</evidence>
<accession>A0A7L1NL39</accession>
<protein>
    <submittedName>
        <fullName evidence="7">SWAHB protein</fullName>
    </submittedName>
</protein>
<feature type="region of interest" description="Disordered" evidence="5">
    <location>
        <begin position="216"/>
        <end position="270"/>
    </location>
</feature>
<dbReference type="Pfam" id="PF12796">
    <property type="entry name" value="Ank_2"/>
    <property type="match status" value="1"/>
</dbReference>
<comment type="similarity">
    <text evidence="3">Belongs to the SOWAH family.</text>
</comment>
<dbReference type="PROSITE" id="PS50088">
    <property type="entry name" value="ANK_REPEAT"/>
    <property type="match status" value="1"/>
</dbReference>
<evidence type="ECO:0000256" key="3">
    <source>
        <dbReference type="ARBA" id="ARBA00038122"/>
    </source>
</evidence>
<evidence type="ECO:0000256" key="4">
    <source>
        <dbReference type="PROSITE-ProRule" id="PRU00023"/>
    </source>
</evidence>
<feature type="region of interest" description="Disordered" evidence="5">
    <location>
        <begin position="177"/>
        <end position="200"/>
    </location>
</feature>
<feature type="non-terminal residue" evidence="7">
    <location>
        <position position="1"/>
    </location>
</feature>
<gene>
    <name evidence="7" type="primary">Sowahb</name>
    <name evidence="7" type="ORF">RHICYA_R12076</name>
</gene>
<feature type="region of interest" description="Disordered" evidence="5">
    <location>
        <begin position="93"/>
        <end position="130"/>
    </location>
</feature>
<dbReference type="PANTHER" id="PTHR14491">
    <property type="entry name" value="SOSONDOWAH, ISOFORM G"/>
    <property type="match status" value="1"/>
</dbReference>
<dbReference type="PANTHER" id="PTHR14491:SF3">
    <property type="entry name" value="ANKYRIN REPEAT DOMAIN-CONTAINING PROTEIN SOWAHB"/>
    <property type="match status" value="1"/>
</dbReference>
<evidence type="ECO:0000259" key="6">
    <source>
        <dbReference type="Pfam" id="PF25877"/>
    </source>
</evidence>
<name>A0A7L1NL39_RHICY</name>
<evidence type="ECO:0000313" key="8">
    <source>
        <dbReference type="Proteomes" id="UP000565785"/>
    </source>
</evidence>
<dbReference type="Pfam" id="PF25877">
    <property type="entry name" value="WHD_SOWAH"/>
    <property type="match status" value="1"/>
</dbReference>
<keyword evidence="2 4" id="KW-0040">ANK repeat</keyword>
<keyword evidence="8" id="KW-1185">Reference proteome</keyword>
<dbReference type="InterPro" id="IPR036770">
    <property type="entry name" value="Ankyrin_rpt-contain_sf"/>
</dbReference>
<evidence type="ECO:0000256" key="1">
    <source>
        <dbReference type="ARBA" id="ARBA00022737"/>
    </source>
</evidence>
<dbReference type="Proteomes" id="UP000565785">
    <property type="component" value="Unassembled WGS sequence"/>
</dbReference>
<feature type="non-terminal residue" evidence="7">
    <location>
        <position position="453"/>
    </location>
</feature>
<dbReference type="PROSITE" id="PS50297">
    <property type="entry name" value="ANK_REP_REGION"/>
    <property type="match status" value="1"/>
</dbReference>
<sequence>RSMARELSQEAVLDFLWAAGGRAPNSALLRHFQRFLRDPALTEPQLRERREFFKSLVNSLATVRPATEPGASKDIVLRRRYRDLLDEELPLSSGICAQPSDGPLHSQPPAPRSAEPPMSRSPRPPLAEQPLSQSLPLLSAPGMLPLSRSLQTLPASPSSSPLLSAASEVLPPYQSRSLQELPTRASPSPSPRGSRVLSANGPAQPQAVMLLIHQTPSLPSGPAVLPPVRQSPDPPRSLQPPPSQSPPRSLQPNPSPWPQDPDSSTAAPPPIFRSIRCQLALLDMQGIPPSLPDAGGRQPRTLPSRSSPRNVPSRVPPVPLGQREHAWLVAVSAGSWAQVRGLFLEEPELALQRDFMSGFTILHWLAKHGDGAGLQELAAAAQQAGLVLDVDARSGCGYTPLHLAAIHGHQLVIKVLVLQLGCQVQVRDSSGRRPWEYLGSSTSGEIWQLLEAP</sequence>
<dbReference type="AlphaFoldDB" id="A0A7L1NL39"/>
<reference evidence="7 8" key="1">
    <citation type="submission" date="2019-09" db="EMBL/GenBank/DDBJ databases">
        <title>Bird 10,000 Genomes (B10K) Project - Family phase.</title>
        <authorList>
            <person name="Zhang G."/>
        </authorList>
    </citation>
    <scope>NUCLEOTIDE SEQUENCE [LARGE SCALE GENOMIC DNA]</scope>
    <source>
        <strain evidence="7">B10K-DU-002-35</strain>
        <tissue evidence="7">Muscle</tissue>
    </source>
</reference>
<feature type="compositionally biased region" description="Low complexity" evidence="5">
    <location>
        <begin position="303"/>
        <end position="313"/>
    </location>
</feature>
<proteinExistence type="inferred from homology"/>
<comment type="caution">
    <text evidence="7">The sequence shown here is derived from an EMBL/GenBank/DDBJ whole genome shotgun (WGS) entry which is preliminary data.</text>
</comment>
<dbReference type="Gene3D" id="1.25.40.20">
    <property type="entry name" value="Ankyrin repeat-containing domain"/>
    <property type="match status" value="1"/>
</dbReference>
<feature type="compositionally biased region" description="Low complexity" evidence="5">
    <location>
        <begin position="182"/>
        <end position="195"/>
    </location>
</feature>
<dbReference type="InterPro" id="IPR058889">
    <property type="entry name" value="WHD_SOWAHA-C"/>
</dbReference>
<feature type="compositionally biased region" description="Pro residues" evidence="5">
    <location>
        <begin position="232"/>
        <end position="245"/>
    </location>
</feature>
<feature type="domain" description="SOWAHA-C winged helix-turn-helix" evidence="6">
    <location>
        <begin position="6"/>
        <end position="88"/>
    </location>
</feature>